<sequence length="95" mass="10548">MNGLAAPSSSFRITPAGLIDDESSVEVGFEPGNLRLRGRYLTTRPPRSVAFELKARQEAASKFLWSSDPKIVWGRWSEKMKASASTYKHCRLCSG</sequence>
<organism evidence="1 2">
    <name type="scientific">Araneus ventricosus</name>
    <name type="common">Orbweaver spider</name>
    <name type="synonym">Epeira ventricosa</name>
    <dbReference type="NCBI Taxonomy" id="182803"/>
    <lineage>
        <taxon>Eukaryota</taxon>
        <taxon>Metazoa</taxon>
        <taxon>Ecdysozoa</taxon>
        <taxon>Arthropoda</taxon>
        <taxon>Chelicerata</taxon>
        <taxon>Arachnida</taxon>
        <taxon>Araneae</taxon>
        <taxon>Araneomorphae</taxon>
        <taxon>Entelegynae</taxon>
        <taxon>Araneoidea</taxon>
        <taxon>Araneidae</taxon>
        <taxon>Araneus</taxon>
    </lineage>
</organism>
<name>A0A4Y2CH94_ARAVE</name>
<comment type="caution">
    <text evidence="1">The sequence shown here is derived from an EMBL/GenBank/DDBJ whole genome shotgun (WGS) entry which is preliminary data.</text>
</comment>
<dbReference type="Proteomes" id="UP000499080">
    <property type="component" value="Unassembled WGS sequence"/>
</dbReference>
<keyword evidence="2" id="KW-1185">Reference proteome</keyword>
<evidence type="ECO:0000313" key="2">
    <source>
        <dbReference type="Proteomes" id="UP000499080"/>
    </source>
</evidence>
<dbReference type="AlphaFoldDB" id="A0A4Y2CH94"/>
<protein>
    <submittedName>
        <fullName evidence="1">Uncharacterized protein</fullName>
    </submittedName>
</protein>
<gene>
    <name evidence="1" type="ORF">AVEN_256875_1</name>
</gene>
<evidence type="ECO:0000313" key="1">
    <source>
        <dbReference type="EMBL" id="GBM03324.1"/>
    </source>
</evidence>
<accession>A0A4Y2CH94</accession>
<reference evidence="1 2" key="1">
    <citation type="journal article" date="2019" name="Sci. Rep.">
        <title>Orb-weaving spider Araneus ventricosus genome elucidates the spidroin gene catalogue.</title>
        <authorList>
            <person name="Kono N."/>
            <person name="Nakamura H."/>
            <person name="Ohtoshi R."/>
            <person name="Moran D.A.P."/>
            <person name="Shinohara A."/>
            <person name="Yoshida Y."/>
            <person name="Fujiwara M."/>
            <person name="Mori M."/>
            <person name="Tomita M."/>
            <person name="Arakawa K."/>
        </authorList>
    </citation>
    <scope>NUCLEOTIDE SEQUENCE [LARGE SCALE GENOMIC DNA]</scope>
</reference>
<dbReference type="EMBL" id="BGPR01000190">
    <property type="protein sequence ID" value="GBM03324.1"/>
    <property type="molecule type" value="Genomic_DNA"/>
</dbReference>
<proteinExistence type="predicted"/>